<gene>
    <name evidence="2" type="ORF">ACFPP7_17740</name>
</gene>
<dbReference type="Gene3D" id="3.60.60.10">
    <property type="entry name" value="Penicillin V Acylase, Chain A"/>
    <property type="match status" value="1"/>
</dbReference>
<evidence type="ECO:0000313" key="3">
    <source>
        <dbReference type="Proteomes" id="UP001596084"/>
    </source>
</evidence>
<dbReference type="Proteomes" id="UP001596084">
    <property type="component" value="Unassembled WGS sequence"/>
</dbReference>
<comment type="caution">
    <text evidence="2">The sequence shown here is derived from an EMBL/GenBank/DDBJ whole genome shotgun (WGS) entry which is preliminary data.</text>
</comment>
<dbReference type="InterPro" id="IPR047801">
    <property type="entry name" value="Peptidase_C45"/>
</dbReference>
<dbReference type="EMBL" id="JBHSMX010000056">
    <property type="protein sequence ID" value="MFC5522736.1"/>
    <property type="molecule type" value="Genomic_DNA"/>
</dbReference>
<evidence type="ECO:0000313" key="2">
    <source>
        <dbReference type="EMBL" id="MFC5522736.1"/>
    </source>
</evidence>
<dbReference type="PANTHER" id="PTHR34180:SF1">
    <property type="entry name" value="BETA-ALANYL-DOPAMINE_CARCININE HYDROLASE"/>
    <property type="match status" value="1"/>
</dbReference>
<sequence>MTVHEVHFPVRFEASVEDQPGPLWKARFDRYWPAYRTWFLRTATVGRPTYLDCRRAMRQHMPELVPVWESLVDLAGGGDVEARFLSLWCPPPYIGGCTQAVWLDPTGHEEPALLRNYDYAPALLEGNWVATRWLGPRVVAMSDCLWGALDGINEAGLACSLSFGGRAVSGQGFGVPLVLRYVLEMATTTREAVRMLERLPVSTTYSITMLDRQADWATVFVAPDRKAEVVRQAVVTNHQRDIEWPEHAKATRSVERQSWLAARVAQPGSAQDIAMALMSPPMVQDAYQRGYGTLYTASYRPRSGAIGLLWPGSEPWMQSVADFKEGQRDIVFPPPPAAVGST</sequence>
<keyword evidence="2" id="KW-0012">Acyltransferase</keyword>
<evidence type="ECO:0000259" key="1">
    <source>
        <dbReference type="Pfam" id="PF03417"/>
    </source>
</evidence>
<dbReference type="GO" id="GO:0016746">
    <property type="term" value="F:acyltransferase activity"/>
    <property type="evidence" value="ECO:0007669"/>
    <property type="project" value="UniProtKB-KW"/>
</dbReference>
<keyword evidence="3" id="KW-1185">Reference proteome</keyword>
<proteinExistence type="predicted"/>
<organism evidence="2 3">
    <name type="scientific">Polaromonas jejuensis</name>
    <dbReference type="NCBI Taxonomy" id="457502"/>
    <lineage>
        <taxon>Bacteria</taxon>
        <taxon>Pseudomonadati</taxon>
        <taxon>Pseudomonadota</taxon>
        <taxon>Betaproteobacteria</taxon>
        <taxon>Burkholderiales</taxon>
        <taxon>Comamonadaceae</taxon>
        <taxon>Polaromonas</taxon>
    </lineage>
</organism>
<dbReference type="NCBIfam" id="NF040521">
    <property type="entry name" value="C45_proenzyme"/>
    <property type="match status" value="1"/>
</dbReference>
<dbReference type="PANTHER" id="PTHR34180">
    <property type="entry name" value="PEPTIDASE C45"/>
    <property type="match status" value="1"/>
</dbReference>
<reference evidence="3" key="1">
    <citation type="journal article" date="2019" name="Int. J. Syst. Evol. Microbiol.">
        <title>The Global Catalogue of Microorganisms (GCM) 10K type strain sequencing project: providing services to taxonomists for standard genome sequencing and annotation.</title>
        <authorList>
            <consortium name="The Broad Institute Genomics Platform"/>
            <consortium name="The Broad Institute Genome Sequencing Center for Infectious Disease"/>
            <person name="Wu L."/>
            <person name="Ma J."/>
        </authorList>
    </citation>
    <scope>NUCLEOTIDE SEQUENCE [LARGE SCALE GENOMIC DNA]</scope>
    <source>
        <strain evidence="3">CGMCC 4.7277</strain>
    </source>
</reference>
<accession>A0ABW0QD10</accession>
<dbReference type="RefSeq" id="WP_068835767.1">
    <property type="nucleotide sequence ID" value="NZ_JBHSMX010000056.1"/>
</dbReference>
<dbReference type="InterPro" id="IPR047794">
    <property type="entry name" value="C45_proenzyme-like"/>
</dbReference>
<dbReference type="Pfam" id="PF03417">
    <property type="entry name" value="AAT"/>
    <property type="match status" value="1"/>
</dbReference>
<protein>
    <submittedName>
        <fullName evidence="2">C45 family autoproteolytic acyltransferase/hydrolase</fullName>
    </submittedName>
</protein>
<feature type="domain" description="Peptidase C45 hydrolase" evidence="1">
    <location>
        <begin position="109"/>
        <end position="310"/>
    </location>
</feature>
<dbReference type="InterPro" id="IPR005079">
    <property type="entry name" value="Peptidase_C45_hydrolase"/>
</dbReference>
<name>A0ABW0QD10_9BURK</name>
<keyword evidence="2" id="KW-0808">Transferase</keyword>